<dbReference type="Proteomes" id="UP000548867">
    <property type="component" value="Unassembled WGS sequence"/>
</dbReference>
<dbReference type="GO" id="GO:0000428">
    <property type="term" value="C:DNA-directed RNA polymerase complex"/>
    <property type="evidence" value="ECO:0007669"/>
    <property type="project" value="UniProtKB-KW"/>
</dbReference>
<protein>
    <submittedName>
        <fullName evidence="1">DNA-directed RNA polymerase specialized sigma24 family protein</fullName>
    </submittedName>
</protein>
<keyword evidence="1" id="KW-0240">DNA-directed RNA polymerase</keyword>
<dbReference type="SUPFAM" id="SSF88659">
    <property type="entry name" value="Sigma3 and sigma4 domains of RNA polymerase sigma factors"/>
    <property type="match status" value="1"/>
</dbReference>
<accession>A0A7W6CNL6</accession>
<reference evidence="1 2" key="1">
    <citation type="submission" date="2020-08" db="EMBL/GenBank/DDBJ databases">
        <title>Genomic Encyclopedia of Type Strains, Phase IV (KMG-IV): sequencing the most valuable type-strain genomes for metagenomic binning, comparative biology and taxonomic classification.</title>
        <authorList>
            <person name="Goeker M."/>
        </authorList>
    </citation>
    <scope>NUCLEOTIDE SEQUENCE [LARGE SCALE GENOMIC DNA]</scope>
    <source>
        <strain evidence="1 2">DSM 27057</strain>
    </source>
</reference>
<proteinExistence type="predicted"/>
<comment type="caution">
    <text evidence="1">The sequence shown here is derived from an EMBL/GenBank/DDBJ whole genome shotgun (WGS) entry which is preliminary data.</text>
</comment>
<name>A0A7W6CNL6_9SPHN</name>
<keyword evidence="2" id="KW-1185">Reference proteome</keyword>
<dbReference type="EMBL" id="JACIDX010000019">
    <property type="protein sequence ID" value="MBB3957065.1"/>
    <property type="molecule type" value="Genomic_DNA"/>
</dbReference>
<dbReference type="RefSeq" id="WP_183628053.1">
    <property type="nucleotide sequence ID" value="NZ_JACIDX010000019.1"/>
</dbReference>
<dbReference type="AlphaFoldDB" id="A0A7W6CNL6"/>
<evidence type="ECO:0000313" key="2">
    <source>
        <dbReference type="Proteomes" id="UP000548867"/>
    </source>
</evidence>
<gene>
    <name evidence="1" type="ORF">GGR38_004039</name>
</gene>
<sequence length="130" mass="14547">MLPSGFAATLFWLLAKLARHIARNPVSRGSAIDARQVGSAKDDPLSEELDQLSRLCERLKPLSALTDDRRLRFCKALEVLPRQTCVIYLLHSRHDLDFPAIASLLEITIDQVQLELAKALRLLCEAIDGE</sequence>
<organism evidence="1 2">
    <name type="scientific">Novosphingobium sediminicola</name>
    <dbReference type="NCBI Taxonomy" id="563162"/>
    <lineage>
        <taxon>Bacteria</taxon>
        <taxon>Pseudomonadati</taxon>
        <taxon>Pseudomonadota</taxon>
        <taxon>Alphaproteobacteria</taxon>
        <taxon>Sphingomonadales</taxon>
        <taxon>Sphingomonadaceae</taxon>
        <taxon>Novosphingobium</taxon>
    </lineage>
</organism>
<evidence type="ECO:0000313" key="1">
    <source>
        <dbReference type="EMBL" id="MBB3957065.1"/>
    </source>
</evidence>
<keyword evidence="1" id="KW-0804">Transcription</keyword>
<dbReference type="InterPro" id="IPR013324">
    <property type="entry name" value="RNA_pol_sigma_r3/r4-like"/>
</dbReference>